<dbReference type="AlphaFoldDB" id="A0A518ILB3"/>
<accession>A0A518ILB3</accession>
<evidence type="ECO:0000313" key="2">
    <source>
        <dbReference type="Proteomes" id="UP000318313"/>
    </source>
</evidence>
<dbReference type="KEGG" id="gfm:Enr17x_59740"/>
<dbReference type="Proteomes" id="UP000318313">
    <property type="component" value="Chromosome"/>
</dbReference>
<dbReference type="OrthoDB" id="277094at2"/>
<sequence length="116" mass="13301">MAKCDQGYLCVVCGLEVENIEDSGLYLRYIIGEVNEDELQSQPEHHIRCNPVLAQFIVDEGFDSMLVDGPFDKRELDPAETLVREKLVSRGWRRLHEVKSKQLPISEFPIINEELG</sequence>
<evidence type="ECO:0000313" key="1">
    <source>
        <dbReference type="EMBL" id="QDV53891.1"/>
    </source>
</evidence>
<dbReference type="RefSeq" id="WP_145313685.1">
    <property type="nucleotide sequence ID" value="NZ_CP037452.1"/>
</dbReference>
<keyword evidence="2" id="KW-1185">Reference proteome</keyword>
<proteinExistence type="predicted"/>
<gene>
    <name evidence="1" type="ORF">Enr17x_59740</name>
</gene>
<organism evidence="1 2">
    <name type="scientific">Gimesia fumaroli</name>
    <dbReference type="NCBI Taxonomy" id="2527976"/>
    <lineage>
        <taxon>Bacteria</taxon>
        <taxon>Pseudomonadati</taxon>
        <taxon>Planctomycetota</taxon>
        <taxon>Planctomycetia</taxon>
        <taxon>Planctomycetales</taxon>
        <taxon>Planctomycetaceae</taxon>
        <taxon>Gimesia</taxon>
    </lineage>
</organism>
<protein>
    <submittedName>
        <fullName evidence="1">Uncharacterized protein</fullName>
    </submittedName>
</protein>
<name>A0A518ILB3_9PLAN</name>
<reference evidence="1 2" key="1">
    <citation type="submission" date="2019-03" db="EMBL/GenBank/DDBJ databases">
        <title>Deep-cultivation of Planctomycetes and their phenomic and genomic characterization uncovers novel biology.</title>
        <authorList>
            <person name="Wiegand S."/>
            <person name="Jogler M."/>
            <person name="Boedeker C."/>
            <person name="Pinto D."/>
            <person name="Vollmers J."/>
            <person name="Rivas-Marin E."/>
            <person name="Kohn T."/>
            <person name="Peeters S.H."/>
            <person name="Heuer A."/>
            <person name="Rast P."/>
            <person name="Oberbeckmann S."/>
            <person name="Bunk B."/>
            <person name="Jeske O."/>
            <person name="Meyerdierks A."/>
            <person name="Storesund J.E."/>
            <person name="Kallscheuer N."/>
            <person name="Luecker S."/>
            <person name="Lage O.M."/>
            <person name="Pohl T."/>
            <person name="Merkel B.J."/>
            <person name="Hornburger P."/>
            <person name="Mueller R.-W."/>
            <person name="Bruemmer F."/>
            <person name="Labrenz M."/>
            <person name="Spormann A.M."/>
            <person name="Op den Camp H."/>
            <person name="Overmann J."/>
            <person name="Amann R."/>
            <person name="Jetten M.S.M."/>
            <person name="Mascher T."/>
            <person name="Medema M.H."/>
            <person name="Devos D.P."/>
            <person name="Kaster A.-K."/>
            <person name="Ovreas L."/>
            <person name="Rohde M."/>
            <person name="Galperin M.Y."/>
            <person name="Jogler C."/>
        </authorList>
    </citation>
    <scope>NUCLEOTIDE SEQUENCE [LARGE SCALE GENOMIC DNA]</scope>
    <source>
        <strain evidence="1 2">Enr17</strain>
    </source>
</reference>
<dbReference type="EMBL" id="CP037452">
    <property type="protein sequence ID" value="QDV53891.1"/>
    <property type="molecule type" value="Genomic_DNA"/>
</dbReference>